<dbReference type="STRING" id="1824.SAMN05444423_105412"/>
<dbReference type="InterPro" id="IPR036852">
    <property type="entry name" value="Peptidase_S8/S53_dom_sf"/>
</dbReference>
<comment type="caution">
    <text evidence="4">The sequence shown here is derived from an EMBL/GenBank/DDBJ whole genome shotgun (WGS) entry which is preliminary data.</text>
</comment>
<dbReference type="Proteomes" id="UP000017048">
    <property type="component" value="Unassembled WGS sequence"/>
</dbReference>
<gene>
    <name evidence="4" type="ORF">NCAST_30_00380</name>
</gene>
<dbReference type="AlphaFoldDB" id="U5EFT0"/>
<comment type="similarity">
    <text evidence="1">Belongs to the peptidase S8 family.</text>
</comment>
<accession>U5EFT0</accession>
<dbReference type="GO" id="GO:0004252">
    <property type="term" value="F:serine-type endopeptidase activity"/>
    <property type="evidence" value="ECO:0007669"/>
    <property type="project" value="InterPro"/>
</dbReference>
<evidence type="ECO:0000313" key="5">
    <source>
        <dbReference type="Proteomes" id="UP000017048"/>
    </source>
</evidence>
<proteinExistence type="inferred from homology"/>
<evidence type="ECO:0000256" key="2">
    <source>
        <dbReference type="SAM" id="MobiDB-lite"/>
    </source>
</evidence>
<sequence>MAVSGHRRLPENRSRTGRRQGPASTANIGEIGIRCATRYLRAPGPFAGLAVTDTRVLWWPSWLPDSKGAGVTVGLIEGDYSPDVPDLRDAQITVERFGTREPGGPLLCEHGSFSAALLVGQGTDHLRGVVPSARLLIACTASASGDAHPNAVSDAVEWLAPRVALIVIPLGRNDEHPRLAATVRNAAVAGCVLIAAAGNRADRSVLFPARADACLAISACTAMGSTAPHYPTSPDVDLIVRGDHVTAPVAAGSVRCRSGTSIACVLAGGLIAAKISNSLPDKMIPSQSSLAPPHPAGWIRAR</sequence>
<dbReference type="OrthoDB" id="5240330at2"/>
<dbReference type="InterPro" id="IPR000209">
    <property type="entry name" value="Peptidase_S8/S53_dom"/>
</dbReference>
<dbReference type="Gene3D" id="3.40.50.200">
    <property type="entry name" value="Peptidase S8/S53 domain"/>
    <property type="match status" value="1"/>
</dbReference>
<dbReference type="GO" id="GO:0006508">
    <property type="term" value="P:proteolysis"/>
    <property type="evidence" value="ECO:0007669"/>
    <property type="project" value="InterPro"/>
</dbReference>
<evidence type="ECO:0000313" key="4">
    <source>
        <dbReference type="EMBL" id="GAD85268.1"/>
    </source>
</evidence>
<dbReference type="SUPFAM" id="SSF52743">
    <property type="entry name" value="Subtilisin-like"/>
    <property type="match status" value="1"/>
</dbReference>
<reference evidence="4 5" key="1">
    <citation type="journal article" date="2014" name="BMC Genomics">
        <title>Genome based analysis of type-I polyketide synthase and nonribosomal peptide synthetase gene clusters in seven strains of five representative Nocardia species.</title>
        <authorList>
            <person name="Komaki H."/>
            <person name="Ichikawa N."/>
            <person name="Hosoyama A."/>
            <person name="Takahashi-Nakaguchi A."/>
            <person name="Matsuzawa T."/>
            <person name="Suzuki K."/>
            <person name="Fujita N."/>
            <person name="Gonoi T."/>
        </authorList>
    </citation>
    <scope>NUCLEOTIDE SEQUENCE [LARGE SCALE GENOMIC DNA]</scope>
    <source>
        <strain evidence="4 5">NBRC 15531</strain>
    </source>
</reference>
<feature type="region of interest" description="Disordered" evidence="2">
    <location>
        <begin position="1"/>
        <end position="25"/>
    </location>
</feature>
<dbReference type="eggNOG" id="COG1404">
    <property type="taxonomic scope" value="Bacteria"/>
</dbReference>
<comment type="caution">
    <text evidence="1">Lacks conserved residue(s) required for the propagation of feature annotation.</text>
</comment>
<organism evidence="4 5">
    <name type="scientific">Nocardia asteroides NBRC 15531</name>
    <dbReference type="NCBI Taxonomy" id="1110697"/>
    <lineage>
        <taxon>Bacteria</taxon>
        <taxon>Bacillati</taxon>
        <taxon>Actinomycetota</taxon>
        <taxon>Actinomycetes</taxon>
        <taxon>Mycobacteriales</taxon>
        <taxon>Nocardiaceae</taxon>
        <taxon>Nocardia</taxon>
    </lineage>
</organism>
<keyword evidence="5" id="KW-1185">Reference proteome</keyword>
<dbReference type="EMBL" id="BAFO02000030">
    <property type="protein sequence ID" value="GAD85268.1"/>
    <property type="molecule type" value="Genomic_DNA"/>
</dbReference>
<feature type="domain" description="Peptidase S8/S53" evidence="3">
    <location>
        <begin position="69"/>
        <end position="276"/>
    </location>
</feature>
<name>U5EFT0_NOCAS</name>
<protein>
    <submittedName>
        <fullName evidence="4">Peptidase M8 family protein</fullName>
    </submittedName>
</protein>
<evidence type="ECO:0000259" key="3">
    <source>
        <dbReference type="Pfam" id="PF00082"/>
    </source>
</evidence>
<dbReference type="PROSITE" id="PS51892">
    <property type="entry name" value="SUBTILASE"/>
    <property type="match status" value="1"/>
</dbReference>
<evidence type="ECO:0000256" key="1">
    <source>
        <dbReference type="PROSITE-ProRule" id="PRU01240"/>
    </source>
</evidence>
<dbReference type="Pfam" id="PF00082">
    <property type="entry name" value="Peptidase_S8"/>
    <property type="match status" value="1"/>
</dbReference>